<dbReference type="SUPFAM" id="SSF52540">
    <property type="entry name" value="P-loop containing nucleoside triphosphate hydrolases"/>
    <property type="match status" value="1"/>
</dbReference>
<dbReference type="PROSITE" id="PS50929">
    <property type="entry name" value="ABC_TM1F"/>
    <property type="match status" value="1"/>
</dbReference>
<dbReference type="InterPro" id="IPR003593">
    <property type="entry name" value="AAA+_ATPase"/>
</dbReference>
<comment type="caution">
    <text evidence="10">The sequence shown here is derived from an EMBL/GenBank/DDBJ whole genome shotgun (WGS) entry which is preliminary data.</text>
</comment>
<dbReference type="SUPFAM" id="SSF90123">
    <property type="entry name" value="ABC transporter transmembrane region"/>
    <property type="match status" value="1"/>
</dbReference>
<dbReference type="SMART" id="SM00382">
    <property type="entry name" value="AAA"/>
    <property type="match status" value="1"/>
</dbReference>
<reference evidence="10" key="1">
    <citation type="journal article" date="2012" name="Science">
        <title>Fermentation, hydrogen, and sulfur metabolism in multiple uncultivated bacterial phyla.</title>
        <authorList>
            <person name="Wrighton K.C."/>
            <person name="Thomas B.C."/>
            <person name="Sharon I."/>
            <person name="Miller C.S."/>
            <person name="Castelle C.J."/>
            <person name="VerBerkmoes N.C."/>
            <person name="Wilkins M.J."/>
            <person name="Hettich R.L."/>
            <person name="Lipton M.S."/>
            <person name="Williams K.H."/>
            <person name="Long P.E."/>
            <person name="Banfield J.F."/>
        </authorList>
    </citation>
    <scope>NUCLEOTIDE SEQUENCE [LARGE SCALE GENOMIC DNA]</scope>
</reference>
<feature type="domain" description="ABC transporter" evidence="8">
    <location>
        <begin position="339"/>
        <end position="572"/>
    </location>
</feature>
<dbReference type="GO" id="GO:0015421">
    <property type="term" value="F:ABC-type oligopeptide transporter activity"/>
    <property type="evidence" value="ECO:0007669"/>
    <property type="project" value="TreeGrafter"/>
</dbReference>
<dbReference type="Gene3D" id="3.40.50.300">
    <property type="entry name" value="P-loop containing nucleotide triphosphate hydrolases"/>
    <property type="match status" value="1"/>
</dbReference>
<dbReference type="GO" id="GO:0016887">
    <property type="term" value="F:ATP hydrolysis activity"/>
    <property type="evidence" value="ECO:0007669"/>
    <property type="project" value="InterPro"/>
</dbReference>
<keyword evidence="4" id="KW-0067">ATP-binding</keyword>
<accession>K2F8A2</accession>
<dbReference type="PANTHER" id="PTHR43394:SF1">
    <property type="entry name" value="ATP-BINDING CASSETTE SUB-FAMILY B MEMBER 10, MITOCHONDRIAL"/>
    <property type="match status" value="1"/>
</dbReference>
<organism evidence="10">
    <name type="scientific">uncultured bacterium</name>
    <name type="common">gcode 4</name>
    <dbReference type="NCBI Taxonomy" id="1234023"/>
    <lineage>
        <taxon>Bacteria</taxon>
        <taxon>environmental samples</taxon>
    </lineage>
</organism>
<feature type="transmembrane region" description="Helical" evidence="7">
    <location>
        <begin position="252"/>
        <end position="270"/>
    </location>
</feature>
<dbReference type="InterPro" id="IPR039421">
    <property type="entry name" value="Type_1_exporter"/>
</dbReference>
<dbReference type="AlphaFoldDB" id="K2F8A2"/>
<dbReference type="GO" id="GO:0005886">
    <property type="term" value="C:plasma membrane"/>
    <property type="evidence" value="ECO:0007669"/>
    <property type="project" value="UniProtKB-SubCell"/>
</dbReference>
<keyword evidence="6 7" id="KW-0472">Membrane</keyword>
<feature type="transmembrane region" description="Helical" evidence="7">
    <location>
        <begin position="62"/>
        <end position="83"/>
    </location>
</feature>
<keyword evidence="2 7" id="KW-0812">Transmembrane</keyword>
<sequence>MKQFLKDTKRFLAPALIDRWMFVRSVFIYLVIYGYTYFNIYIIREITSRIESWDMEWFRITLFVFIASVIWFFLINFFARNWWWAEMQFSFMKQIHRIYMSKFIELDNNRIENIWTGKMIAIINSGISNWTSGLIDAIRSITQLTLAFIFAMFIFKSVGYIYLLIFVLIFVIFYIYLHKVTYISLEKRKLRTDVEVLYNNQFVKMIMSKFEIYQNSKTQKEIERLDGFTDEALSLNLSLNQYYYYQYLGPKAFISIFRIVIYFVIWYGIFTKTHKISELIAVIMLLWVIEDTFYRFVDFYTNFTKIFWYIRKLWDTFDSTPLVQIEKWLKKFKLRSGDIEIEDLDYTYWDQMVFKDFSLKIEWGKKTAFVGHSWSGKTTLVKLIIWYLKAEKWNILVDSQNISDIDLQSYYENIWYLTQDPSVFDWSILENLTYWAKHNVTKEELETAIKLAECGFINEFKNWLMTEIWERWIRLSWWQRQRLAIAKIFIKNPKIIVLDEPTSALDSFSEEKISEAFHNLFSGRTVIVIAHRLQTVKEADDIIVLENWEVKERWRHTELVEKNWIYSKMLELQSGF</sequence>
<evidence type="ECO:0000256" key="4">
    <source>
        <dbReference type="ARBA" id="ARBA00022840"/>
    </source>
</evidence>
<dbReference type="InterPro" id="IPR011527">
    <property type="entry name" value="ABC1_TM_dom"/>
</dbReference>
<dbReference type="PROSITE" id="PS50893">
    <property type="entry name" value="ABC_TRANSPORTER_2"/>
    <property type="match status" value="1"/>
</dbReference>
<proteinExistence type="predicted"/>
<protein>
    <submittedName>
        <fullName evidence="10">Mtultidrug ABC transporter permease/ATPase</fullName>
    </submittedName>
</protein>
<dbReference type="EMBL" id="AMFJ01000486">
    <property type="protein sequence ID" value="EKE27406.1"/>
    <property type="molecule type" value="Genomic_DNA"/>
</dbReference>
<feature type="transmembrane region" description="Helical" evidence="7">
    <location>
        <begin position="160"/>
        <end position="177"/>
    </location>
</feature>
<evidence type="ECO:0000256" key="1">
    <source>
        <dbReference type="ARBA" id="ARBA00004651"/>
    </source>
</evidence>
<evidence type="ECO:0000256" key="3">
    <source>
        <dbReference type="ARBA" id="ARBA00022741"/>
    </source>
</evidence>
<dbReference type="GO" id="GO:0005524">
    <property type="term" value="F:ATP binding"/>
    <property type="evidence" value="ECO:0007669"/>
    <property type="project" value="UniProtKB-KW"/>
</dbReference>
<evidence type="ECO:0000259" key="8">
    <source>
        <dbReference type="PROSITE" id="PS50893"/>
    </source>
</evidence>
<dbReference type="PANTHER" id="PTHR43394">
    <property type="entry name" value="ATP-DEPENDENT PERMEASE MDL1, MITOCHONDRIAL"/>
    <property type="match status" value="1"/>
</dbReference>
<keyword evidence="3" id="KW-0547">Nucleotide-binding</keyword>
<dbReference type="InterPro" id="IPR003439">
    <property type="entry name" value="ABC_transporter-like_ATP-bd"/>
</dbReference>
<dbReference type="InterPro" id="IPR027417">
    <property type="entry name" value="P-loop_NTPase"/>
</dbReference>
<gene>
    <name evidence="10" type="ORF">ACD_3C00212G0005</name>
</gene>
<evidence type="ECO:0000256" key="7">
    <source>
        <dbReference type="SAM" id="Phobius"/>
    </source>
</evidence>
<evidence type="ECO:0000256" key="6">
    <source>
        <dbReference type="ARBA" id="ARBA00023136"/>
    </source>
</evidence>
<dbReference type="Pfam" id="PF00005">
    <property type="entry name" value="ABC_tran"/>
    <property type="match status" value="1"/>
</dbReference>
<feature type="domain" description="ABC transmembrane type-1" evidence="9">
    <location>
        <begin position="25"/>
        <end position="305"/>
    </location>
</feature>
<feature type="transmembrane region" description="Helical" evidence="7">
    <location>
        <begin position="21"/>
        <end position="42"/>
    </location>
</feature>
<name>K2F8A2_9BACT</name>
<evidence type="ECO:0000259" key="9">
    <source>
        <dbReference type="PROSITE" id="PS50929"/>
    </source>
</evidence>
<evidence type="ECO:0000256" key="2">
    <source>
        <dbReference type="ARBA" id="ARBA00022692"/>
    </source>
</evidence>
<comment type="subcellular location">
    <subcellularLocation>
        <location evidence="1">Cell membrane</location>
        <topology evidence="1">Multi-pass membrane protein</topology>
    </subcellularLocation>
</comment>
<evidence type="ECO:0000256" key="5">
    <source>
        <dbReference type="ARBA" id="ARBA00022989"/>
    </source>
</evidence>
<dbReference type="Gene3D" id="1.20.1560.10">
    <property type="entry name" value="ABC transporter type 1, transmembrane domain"/>
    <property type="match status" value="1"/>
</dbReference>
<evidence type="ECO:0000313" key="10">
    <source>
        <dbReference type="EMBL" id="EKE27406.1"/>
    </source>
</evidence>
<dbReference type="InterPro" id="IPR036640">
    <property type="entry name" value="ABC1_TM_sf"/>
</dbReference>
<feature type="transmembrane region" description="Helical" evidence="7">
    <location>
        <begin position="137"/>
        <end position="154"/>
    </location>
</feature>
<keyword evidence="5 7" id="KW-1133">Transmembrane helix</keyword>